<evidence type="ECO:0000313" key="2">
    <source>
        <dbReference type="Proteomes" id="UP000823914"/>
    </source>
</evidence>
<dbReference type="Pfam" id="PF05164">
    <property type="entry name" value="ZapA"/>
    <property type="match status" value="1"/>
</dbReference>
<dbReference type="EMBL" id="JAHLFV010000211">
    <property type="protein sequence ID" value="MBU3850732.1"/>
    <property type="molecule type" value="Genomic_DNA"/>
</dbReference>
<sequence length="96" mass="10855">MGSVSISLLGTSFKLRAQEDSLHLQRIVDYYSKIVSQVESCVSERDPLKLSILAGIMVIDELFSNNKQSDYTHTDELDEVENITLHLINTINKTLE</sequence>
<name>A0A9E2L380_9SPIR</name>
<evidence type="ECO:0000313" key="1">
    <source>
        <dbReference type="EMBL" id="MBU3850732.1"/>
    </source>
</evidence>
<dbReference type="Proteomes" id="UP000823914">
    <property type="component" value="Unassembled WGS sequence"/>
</dbReference>
<dbReference type="SUPFAM" id="SSF102829">
    <property type="entry name" value="Cell division protein ZapA-like"/>
    <property type="match status" value="1"/>
</dbReference>
<dbReference type="AlphaFoldDB" id="A0A9E2L380"/>
<accession>A0A9E2L380</accession>
<reference evidence="1" key="1">
    <citation type="journal article" date="2021" name="PeerJ">
        <title>Extensive microbial diversity within the chicken gut microbiome revealed by metagenomics and culture.</title>
        <authorList>
            <person name="Gilroy R."/>
            <person name="Ravi A."/>
            <person name="Getino M."/>
            <person name="Pursley I."/>
            <person name="Horton D.L."/>
            <person name="Alikhan N.F."/>
            <person name="Baker D."/>
            <person name="Gharbi K."/>
            <person name="Hall N."/>
            <person name="Watson M."/>
            <person name="Adriaenssens E.M."/>
            <person name="Foster-Nyarko E."/>
            <person name="Jarju S."/>
            <person name="Secka A."/>
            <person name="Antonio M."/>
            <person name="Oren A."/>
            <person name="Chaudhuri R.R."/>
            <person name="La Ragione R."/>
            <person name="Hildebrand F."/>
            <person name="Pallen M.J."/>
        </authorList>
    </citation>
    <scope>NUCLEOTIDE SEQUENCE</scope>
    <source>
        <strain evidence="1">Gambia15-2214</strain>
    </source>
</reference>
<dbReference type="GO" id="GO:0051301">
    <property type="term" value="P:cell division"/>
    <property type="evidence" value="ECO:0007669"/>
    <property type="project" value="UniProtKB-KW"/>
</dbReference>
<gene>
    <name evidence="1" type="ORF">IAA16_09210</name>
</gene>
<organism evidence="1 2">
    <name type="scientific">Candidatus Treponema excrementipullorum</name>
    <dbReference type="NCBI Taxonomy" id="2838768"/>
    <lineage>
        <taxon>Bacteria</taxon>
        <taxon>Pseudomonadati</taxon>
        <taxon>Spirochaetota</taxon>
        <taxon>Spirochaetia</taxon>
        <taxon>Spirochaetales</taxon>
        <taxon>Treponemataceae</taxon>
        <taxon>Treponema</taxon>
    </lineage>
</organism>
<reference evidence="1" key="2">
    <citation type="submission" date="2021-04" db="EMBL/GenBank/DDBJ databases">
        <authorList>
            <person name="Gilroy R."/>
        </authorList>
    </citation>
    <scope>NUCLEOTIDE SEQUENCE</scope>
    <source>
        <strain evidence="1">Gambia15-2214</strain>
    </source>
</reference>
<dbReference type="InterPro" id="IPR036192">
    <property type="entry name" value="Cell_div_ZapA-like_sf"/>
</dbReference>
<comment type="caution">
    <text evidence="1">The sequence shown here is derived from an EMBL/GenBank/DDBJ whole genome shotgun (WGS) entry which is preliminary data.</text>
</comment>
<proteinExistence type="predicted"/>
<keyword evidence="1" id="KW-0132">Cell division</keyword>
<dbReference type="InterPro" id="IPR007838">
    <property type="entry name" value="Cell_div_ZapA-like"/>
</dbReference>
<protein>
    <submittedName>
        <fullName evidence="1">Cell division protein ZapA</fullName>
    </submittedName>
</protein>
<keyword evidence="1" id="KW-0131">Cell cycle</keyword>